<dbReference type="Proteomes" id="UP001154282">
    <property type="component" value="Unassembled WGS sequence"/>
</dbReference>
<evidence type="ECO:0000313" key="1">
    <source>
        <dbReference type="EMBL" id="CAI0389506.1"/>
    </source>
</evidence>
<dbReference type="AlphaFoldDB" id="A0AAV0HW45"/>
<name>A0AAV0HW45_9ROSI</name>
<organism evidence="1 2">
    <name type="scientific">Linum tenue</name>
    <dbReference type="NCBI Taxonomy" id="586396"/>
    <lineage>
        <taxon>Eukaryota</taxon>
        <taxon>Viridiplantae</taxon>
        <taxon>Streptophyta</taxon>
        <taxon>Embryophyta</taxon>
        <taxon>Tracheophyta</taxon>
        <taxon>Spermatophyta</taxon>
        <taxon>Magnoliopsida</taxon>
        <taxon>eudicotyledons</taxon>
        <taxon>Gunneridae</taxon>
        <taxon>Pentapetalae</taxon>
        <taxon>rosids</taxon>
        <taxon>fabids</taxon>
        <taxon>Malpighiales</taxon>
        <taxon>Linaceae</taxon>
        <taxon>Linum</taxon>
    </lineage>
</organism>
<accession>A0AAV0HW45</accession>
<gene>
    <name evidence="1" type="ORF">LITE_LOCUS6266</name>
</gene>
<evidence type="ECO:0000313" key="2">
    <source>
        <dbReference type="Proteomes" id="UP001154282"/>
    </source>
</evidence>
<comment type="caution">
    <text evidence="1">The sequence shown here is derived from an EMBL/GenBank/DDBJ whole genome shotgun (WGS) entry which is preliminary data.</text>
</comment>
<proteinExistence type="predicted"/>
<protein>
    <submittedName>
        <fullName evidence="1">Uncharacterized protein</fullName>
    </submittedName>
</protein>
<dbReference type="EMBL" id="CAMGYJ010000003">
    <property type="protein sequence ID" value="CAI0389506.1"/>
    <property type="molecule type" value="Genomic_DNA"/>
</dbReference>
<keyword evidence="2" id="KW-1185">Reference proteome</keyword>
<sequence length="26" mass="3107">MHSPGRFRRHSLNLSRSRVWISVITI</sequence>
<reference evidence="1" key="1">
    <citation type="submission" date="2022-08" db="EMBL/GenBank/DDBJ databases">
        <authorList>
            <person name="Gutierrez-Valencia J."/>
        </authorList>
    </citation>
    <scope>NUCLEOTIDE SEQUENCE</scope>
</reference>